<keyword evidence="1" id="KW-0812">Transmembrane</keyword>
<keyword evidence="1" id="KW-0472">Membrane</keyword>
<keyword evidence="3" id="KW-1185">Reference proteome</keyword>
<dbReference type="InParanoid" id="A0A5N4AD95"/>
<name>A0A5N4AD95_PHOPY</name>
<feature type="transmembrane region" description="Helical" evidence="1">
    <location>
        <begin position="13"/>
        <end position="33"/>
    </location>
</feature>
<dbReference type="EMBL" id="VVIM01000008">
    <property type="protein sequence ID" value="KAB0795303.1"/>
    <property type="molecule type" value="Genomic_DNA"/>
</dbReference>
<comment type="caution">
    <text evidence="2">The sequence shown here is derived from an EMBL/GenBank/DDBJ whole genome shotgun (WGS) entry which is preliminary data.</text>
</comment>
<reference evidence="2 3" key="1">
    <citation type="journal article" date="2018" name="Elife">
        <title>Firefly genomes illuminate parallel origins of bioluminescence in beetles.</title>
        <authorList>
            <person name="Fallon T.R."/>
            <person name="Lower S.E."/>
            <person name="Chang C.H."/>
            <person name="Bessho-Uehara M."/>
            <person name="Martin G.J."/>
            <person name="Bewick A.J."/>
            <person name="Behringer M."/>
            <person name="Debat H.J."/>
            <person name="Wong I."/>
            <person name="Day J.C."/>
            <person name="Suvorov A."/>
            <person name="Silva C.J."/>
            <person name="Stanger-Hall K.F."/>
            <person name="Hall D.W."/>
            <person name="Schmitz R.J."/>
            <person name="Nelson D.R."/>
            <person name="Lewis S.M."/>
            <person name="Shigenobu S."/>
            <person name="Bybee S.M."/>
            <person name="Larracuente A.M."/>
            <person name="Oba Y."/>
            <person name="Weng J.K."/>
        </authorList>
    </citation>
    <scope>NUCLEOTIDE SEQUENCE [LARGE SCALE GENOMIC DNA]</scope>
    <source>
        <strain evidence="2">1611_PpyrPB1</strain>
        <tissue evidence="2">Whole body</tissue>
    </source>
</reference>
<keyword evidence="1" id="KW-1133">Transmembrane helix</keyword>
<gene>
    <name evidence="2" type="ORF">PPYR_12142</name>
</gene>
<organism evidence="2 3">
    <name type="scientific">Photinus pyralis</name>
    <name type="common">Common eastern firefly</name>
    <name type="synonym">Lampyris pyralis</name>
    <dbReference type="NCBI Taxonomy" id="7054"/>
    <lineage>
        <taxon>Eukaryota</taxon>
        <taxon>Metazoa</taxon>
        <taxon>Ecdysozoa</taxon>
        <taxon>Arthropoda</taxon>
        <taxon>Hexapoda</taxon>
        <taxon>Insecta</taxon>
        <taxon>Pterygota</taxon>
        <taxon>Neoptera</taxon>
        <taxon>Endopterygota</taxon>
        <taxon>Coleoptera</taxon>
        <taxon>Polyphaga</taxon>
        <taxon>Elateriformia</taxon>
        <taxon>Elateroidea</taxon>
        <taxon>Lampyridae</taxon>
        <taxon>Lampyrinae</taxon>
        <taxon>Photinus</taxon>
    </lineage>
</organism>
<evidence type="ECO:0000313" key="3">
    <source>
        <dbReference type="Proteomes" id="UP000327044"/>
    </source>
</evidence>
<evidence type="ECO:0000256" key="1">
    <source>
        <dbReference type="SAM" id="Phobius"/>
    </source>
</evidence>
<evidence type="ECO:0000313" key="2">
    <source>
        <dbReference type="EMBL" id="KAB0795303.1"/>
    </source>
</evidence>
<dbReference type="AlphaFoldDB" id="A0A5N4AD95"/>
<accession>A0A5N4AD95</accession>
<proteinExistence type="predicted"/>
<protein>
    <submittedName>
        <fullName evidence="2">Uncharacterized protein</fullName>
    </submittedName>
</protein>
<dbReference type="Proteomes" id="UP000327044">
    <property type="component" value="Unassembled WGS sequence"/>
</dbReference>
<sequence>MYLSYLCTFGGDLNHMFCISVWVLHVMLVRTIFWKDIMIINNLYKVCSDEVPLPTARNRFFTCFEYSTTCEDPGKIPVRSLLEVSVKPLRLYDKILGFLNLLGNFRAVGTIN</sequence>